<dbReference type="AlphaFoldDB" id="A0A0F8XPW7"/>
<evidence type="ECO:0000313" key="1">
    <source>
        <dbReference type="EMBL" id="KKK63230.1"/>
    </source>
</evidence>
<organism evidence="1">
    <name type="scientific">marine sediment metagenome</name>
    <dbReference type="NCBI Taxonomy" id="412755"/>
    <lineage>
        <taxon>unclassified sequences</taxon>
        <taxon>metagenomes</taxon>
        <taxon>ecological metagenomes</taxon>
    </lineage>
</organism>
<comment type="caution">
    <text evidence="1">The sequence shown here is derived from an EMBL/GenBank/DDBJ whole genome shotgun (WGS) entry which is preliminary data.</text>
</comment>
<gene>
    <name evidence="1" type="ORF">LCGC14_2996350</name>
</gene>
<reference evidence="1" key="1">
    <citation type="journal article" date="2015" name="Nature">
        <title>Complex archaea that bridge the gap between prokaryotes and eukaryotes.</title>
        <authorList>
            <person name="Spang A."/>
            <person name="Saw J.H."/>
            <person name="Jorgensen S.L."/>
            <person name="Zaremba-Niedzwiedzka K."/>
            <person name="Martijn J."/>
            <person name="Lind A.E."/>
            <person name="van Eijk R."/>
            <person name="Schleper C."/>
            <person name="Guy L."/>
            <person name="Ettema T.J."/>
        </authorList>
    </citation>
    <scope>NUCLEOTIDE SEQUENCE</scope>
</reference>
<dbReference type="EMBL" id="LAZR01061611">
    <property type="protein sequence ID" value="KKK63230.1"/>
    <property type="molecule type" value="Genomic_DNA"/>
</dbReference>
<name>A0A0F8XPW7_9ZZZZ</name>
<feature type="non-terminal residue" evidence="1">
    <location>
        <position position="32"/>
    </location>
</feature>
<protein>
    <submittedName>
        <fullName evidence="1">Uncharacterized protein</fullName>
    </submittedName>
</protein>
<proteinExistence type="predicted"/>
<sequence length="32" mass="3577">MAIKLTDAQFDAAMERVGRLKRELDDLSIAAK</sequence>
<accession>A0A0F8XPW7</accession>